<dbReference type="InterPro" id="IPR016187">
    <property type="entry name" value="CTDL_fold"/>
</dbReference>
<dbReference type="AlphaFoldDB" id="A0A6M0RSW6"/>
<evidence type="ECO:0000313" key="3">
    <source>
        <dbReference type="Proteomes" id="UP000481033"/>
    </source>
</evidence>
<accession>A0A6M0RSW6</accession>
<name>A0A6M0RSW6_9CYAN</name>
<protein>
    <submittedName>
        <fullName evidence="2">Formylglycine-generating enzyme family protein</fullName>
    </submittedName>
</protein>
<dbReference type="InterPro" id="IPR005532">
    <property type="entry name" value="SUMF_dom"/>
</dbReference>
<gene>
    <name evidence="2" type="ORF">DXZ20_26960</name>
</gene>
<organism evidence="2 3">
    <name type="scientific">Adonisia turfae CCMR0081</name>
    <dbReference type="NCBI Taxonomy" id="2292702"/>
    <lineage>
        <taxon>Bacteria</taxon>
        <taxon>Bacillati</taxon>
        <taxon>Cyanobacteriota</taxon>
        <taxon>Adonisia</taxon>
        <taxon>Adonisia turfae</taxon>
    </lineage>
</organism>
<dbReference type="PANTHER" id="PTHR23150">
    <property type="entry name" value="SULFATASE MODIFYING FACTOR 1, 2"/>
    <property type="match status" value="1"/>
</dbReference>
<evidence type="ECO:0000313" key="2">
    <source>
        <dbReference type="EMBL" id="NEZ59219.1"/>
    </source>
</evidence>
<sequence length="129" mass="14594">KTDLANYSGTDWEYEGKTYSGSYGQGPKGEYRKETTDVGRFPANAFGLYDMHGNVWEWCLDHWHKNYVGAPADGKAWLSSDDNDLRLLRGGAWNADPGFCRSALRNWLARGNRNSYIGFRVVCASSWTL</sequence>
<feature type="domain" description="Sulfatase-modifying factor enzyme-like" evidence="1">
    <location>
        <begin position="12"/>
        <end position="122"/>
    </location>
</feature>
<reference evidence="2 3" key="1">
    <citation type="journal article" date="2020" name="Microb. Ecol.">
        <title>Ecogenomics of the Marine Benthic Filamentous Cyanobacterium Adonisia.</title>
        <authorList>
            <person name="Walter J.M."/>
            <person name="Coutinho F.H."/>
            <person name="Leomil L."/>
            <person name="Hargreaves P.I."/>
            <person name="Campeao M.E."/>
            <person name="Vieira V.V."/>
            <person name="Silva B.S."/>
            <person name="Fistarol G.O."/>
            <person name="Salomon P.S."/>
            <person name="Sawabe T."/>
            <person name="Mino S."/>
            <person name="Hosokawa M."/>
            <person name="Miyashita H."/>
            <person name="Maruyama F."/>
            <person name="van Verk M.C."/>
            <person name="Dutilh B.E."/>
            <person name="Thompson C.C."/>
            <person name="Thompson F.L."/>
        </authorList>
    </citation>
    <scope>NUCLEOTIDE SEQUENCE [LARGE SCALE GENOMIC DNA]</scope>
    <source>
        <strain evidence="2 3">CCMR0081</strain>
    </source>
</reference>
<dbReference type="PANTHER" id="PTHR23150:SF35">
    <property type="entry name" value="BLL6746 PROTEIN"/>
    <property type="match status" value="1"/>
</dbReference>
<dbReference type="InterPro" id="IPR051043">
    <property type="entry name" value="Sulfatase_Mod_Factor_Kinase"/>
</dbReference>
<dbReference type="InterPro" id="IPR042095">
    <property type="entry name" value="SUMF_sf"/>
</dbReference>
<comment type="caution">
    <text evidence="2">The sequence shown here is derived from an EMBL/GenBank/DDBJ whole genome shotgun (WGS) entry which is preliminary data.</text>
</comment>
<proteinExistence type="predicted"/>
<feature type="non-terminal residue" evidence="2">
    <location>
        <position position="1"/>
    </location>
</feature>
<dbReference type="Gene3D" id="3.90.1580.10">
    <property type="entry name" value="paralog of FGE (formylglycine-generating enzyme)"/>
    <property type="match status" value="1"/>
</dbReference>
<keyword evidence="3" id="KW-1185">Reference proteome</keyword>
<dbReference type="RefSeq" id="WP_163703628.1">
    <property type="nucleotide sequence ID" value="NZ_QXHD01000004.1"/>
</dbReference>
<dbReference type="Proteomes" id="UP000481033">
    <property type="component" value="Unassembled WGS sequence"/>
</dbReference>
<dbReference type="GO" id="GO:0120147">
    <property type="term" value="F:formylglycine-generating oxidase activity"/>
    <property type="evidence" value="ECO:0007669"/>
    <property type="project" value="TreeGrafter"/>
</dbReference>
<dbReference type="EMBL" id="QXHD01000004">
    <property type="protein sequence ID" value="NEZ59219.1"/>
    <property type="molecule type" value="Genomic_DNA"/>
</dbReference>
<evidence type="ECO:0000259" key="1">
    <source>
        <dbReference type="Pfam" id="PF03781"/>
    </source>
</evidence>
<dbReference type="Pfam" id="PF03781">
    <property type="entry name" value="FGE-sulfatase"/>
    <property type="match status" value="1"/>
</dbReference>
<dbReference type="SUPFAM" id="SSF56436">
    <property type="entry name" value="C-type lectin-like"/>
    <property type="match status" value="1"/>
</dbReference>